<organism evidence="1 2">
    <name type="scientific">Brachionus plicatilis</name>
    <name type="common">Marine rotifer</name>
    <name type="synonym">Brachionus muelleri</name>
    <dbReference type="NCBI Taxonomy" id="10195"/>
    <lineage>
        <taxon>Eukaryota</taxon>
        <taxon>Metazoa</taxon>
        <taxon>Spiralia</taxon>
        <taxon>Gnathifera</taxon>
        <taxon>Rotifera</taxon>
        <taxon>Eurotatoria</taxon>
        <taxon>Monogononta</taxon>
        <taxon>Pseudotrocha</taxon>
        <taxon>Ploima</taxon>
        <taxon>Brachionidae</taxon>
        <taxon>Brachionus</taxon>
    </lineage>
</organism>
<dbReference type="EMBL" id="REGN01008019">
    <property type="protein sequence ID" value="RNA04640.1"/>
    <property type="molecule type" value="Genomic_DNA"/>
</dbReference>
<protein>
    <submittedName>
        <fullName evidence="1">Uncharacterized protein</fullName>
    </submittedName>
</protein>
<accession>A0A3M7PZT7</accession>
<dbReference type="Proteomes" id="UP000276133">
    <property type="component" value="Unassembled WGS sequence"/>
</dbReference>
<feature type="non-terminal residue" evidence="1">
    <location>
        <position position="65"/>
    </location>
</feature>
<proteinExistence type="predicted"/>
<sequence>MKMTNYRIRKQIIEHYARKNFIKKYKNKRDGENQIQVRLFDFACITRCSTLEHKSQNTDLTSGFL</sequence>
<evidence type="ECO:0000313" key="1">
    <source>
        <dbReference type="EMBL" id="RNA04640.1"/>
    </source>
</evidence>
<comment type="caution">
    <text evidence="1">The sequence shown here is derived from an EMBL/GenBank/DDBJ whole genome shotgun (WGS) entry which is preliminary data.</text>
</comment>
<reference evidence="1 2" key="1">
    <citation type="journal article" date="2018" name="Sci. Rep.">
        <title>Genomic signatures of local adaptation to the degree of environmental predictability in rotifers.</title>
        <authorList>
            <person name="Franch-Gras L."/>
            <person name="Hahn C."/>
            <person name="Garcia-Roger E.M."/>
            <person name="Carmona M.J."/>
            <person name="Serra M."/>
            <person name="Gomez A."/>
        </authorList>
    </citation>
    <scope>NUCLEOTIDE SEQUENCE [LARGE SCALE GENOMIC DNA]</scope>
    <source>
        <strain evidence="1">HYR1</strain>
    </source>
</reference>
<evidence type="ECO:0000313" key="2">
    <source>
        <dbReference type="Proteomes" id="UP000276133"/>
    </source>
</evidence>
<gene>
    <name evidence="1" type="ORF">BpHYR1_010885</name>
</gene>
<dbReference type="AlphaFoldDB" id="A0A3M7PZT7"/>
<keyword evidence="2" id="KW-1185">Reference proteome</keyword>
<name>A0A3M7PZT7_BRAPC</name>